<dbReference type="InterPro" id="IPR017451">
    <property type="entry name" value="F-box-assoc_interact_dom"/>
</dbReference>
<dbReference type="NCBIfam" id="TIGR01640">
    <property type="entry name" value="F_box_assoc_1"/>
    <property type="match status" value="1"/>
</dbReference>
<dbReference type="InterPro" id="IPR036047">
    <property type="entry name" value="F-box-like_dom_sf"/>
</dbReference>
<dbReference type="InterPro" id="IPR001810">
    <property type="entry name" value="F-box_dom"/>
</dbReference>
<dbReference type="Gene3D" id="1.20.1280.50">
    <property type="match status" value="1"/>
</dbReference>
<dbReference type="CDD" id="cd22157">
    <property type="entry name" value="F-box_AtFBW1-like"/>
    <property type="match status" value="1"/>
</dbReference>
<dbReference type="InterPro" id="IPR006527">
    <property type="entry name" value="F-box-assoc_dom_typ1"/>
</dbReference>
<dbReference type="Pfam" id="PF07734">
    <property type="entry name" value="FBA_1"/>
    <property type="match status" value="1"/>
</dbReference>
<dbReference type="InterPro" id="IPR050796">
    <property type="entry name" value="SCF_F-box_component"/>
</dbReference>
<evidence type="ECO:0000259" key="1">
    <source>
        <dbReference type="PROSITE" id="PS50181"/>
    </source>
</evidence>
<feature type="domain" description="F-box" evidence="1">
    <location>
        <begin position="1"/>
        <end position="46"/>
    </location>
</feature>
<reference evidence="3" key="2">
    <citation type="submission" date="2025-08" db="UniProtKB">
        <authorList>
            <consortium name="RefSeq"/>
        </authorList>
    </citation>
    <scope>IDENTIFICATION</scope>
</reference>
<dbReference type="RefSeq" id="XP_040947800.1">
    <property type="nucleotide sequence ID" value="XM_041091866.1"/>
</dbReference>
<dbReference type="PANTHER" id="PTHR31672">
    <property type="entry name" value="BNACNNG10540D PROTEIN"/>
    <property type="match status" value="1"/>
</dbReference>
<dbReference type="Proteomes" id="UP000818029">
    <property type="component" value="Chromosome D04"/>
</dbReference>
<proteinExistence type="predicted"/>
<sequence length="348" mass="40185">MEVIGDLPRELFLEILLRLPAESLMRCKYVCKYWHSLITNPKFIQLHLNYNYNNNVCVLLKRCLVTCLGQKENLLSLVCGNGFSFENLDVDLSLYRKEPCLQLLGHCDGIICLSNYRDYILLCNPATRESMVLPESCLPCYPWIRNLISQTTGLGFGYDAKSHCFKVVRIVSYWEELRGSNLPHFSRAEVYSMGTDSWKEINVTVPAHVRYSPCFETYFNGAFHWSLLVWNDCIALVIYPERGIEKSFEIFVMKEYGVKESWTNVLTIGPLTRVERPLVFRKNDEILMEGSHGQMMSYNLRNKEVKDLPIYGVPKSFSTLVYVNSLVSVKGGNQMLDQRDNTGESDEW</sequence>
<accession>A0ABM2ZYZ5</accession>
<reference evidence="2" key="1">
    <citation type="journal article" date="2020" name="Nat. Genet.">
        <title>Genomic diversifications of five Gossypium allopolyploid species and their impact on cotton improvement.</title>
        <authorList>
            <person name="Chen Z.J."/>
            <person name="Sreedasyam A."/>
            <person name="Ando A."/>
            <person name="Song Q."/>
            <person name="De Santiago L.M."/>
            <person name="Hulse-Kemp A.M."/>
            <person name="Ding M."/>
            <person name="Ye W."/>
            <person name="Kirkbride R.C."/>
            <person name="Jenkins J."/>
            <person name="Plott C."/>
            <person name="Lovell J."/>
            <person name="Lin Y.M."/>
            <person name="Vaughn R."/>
            <person name="Liu B."/>
            <person name="Simpson S."/>
            <person name="Scheffler B.E."/>
            <person name="Wen L."/>
            <person name="Saski C.A."/>
            <person name="Grover C.E."/>
            <person name="Hu G."/>
            <person name="Conover J.L."/>
            <person name="Carlson J.W."/>
            <person name="Shu S."/>
            <person name="Boston L.B."/>
            <person name="Williams M."/>
            <person name="Peterson D.G."/>
            <person name="McGee K."/>
            <person name="Jones D.C."/>
            <person name="Wendel J.F."/>
            <person name="Stelly D.M."/>
            <person name="Grimwood J."/>
            <person name="Schmutz J."/>
        </authorList>
    </citation>
    <scope>NUCLEOTIDE SEQUENCE [LARGE SCALE GENOMIC DNA]</scope>
    <source>
        <strain evidence="2">cv. TM-1</strain>
    </source>
</reference>
<evidence type="ECO:0000313" key="2">
    <source>
        <dbReference type="Proteomes" id="UP000818029"/>
    </source>
</evidence>
<gene>
    <name evidence="3" type="primary">LOC107897379</name>
</gene>
<dbReference type="Pfam" id="PF00646">
    <property type="entry name" value="F-box"/>
    <property type="match status" value="1"/>
</dbReference>
<protein>
    <submittedName>
        <fullName evidence="3">F-box protein CPR1 isoform X3</fullName>
    </submittedName>
</protein>
<dbReference type="SMART" id="SM00256">
    <property type="entry name" value="FBOX"/>
    <property type="match status" value="1"/>
</dbReference>
<organism evidence="2 3">
    <name type="scientific">Gossypium hirsutum</name>
    <name type="common">Upland cotton</name>
    <name type="synonym">Gossypium mexicanum</name>
    <dbReference type="NCBI Taxonomy" id="3635"/>
    <lineage>
        <taxon>Eukaryota</taxon>
        <taxon>Viridiplantae</taxon>
        <taxon>Streptophyta</taxon>
        <taxon>Embryophyta</taxon>
        <taxon>Tracheophyta</taxon>
        <taxon>Spermatophyta</taxon>
        <taxon>Magnoliopsida</taxon>
        <taxon>eudicotyledons</taxon>
        <taxon>Gunneridae</taxon>
        <taxon>Pentapetalae</taxon>
        <taxon>rosids</taxon>
        <taxon>malvids</taxon>
        <taxon>Malvales</taxon>
        <taxon>Malvaceae</taxon>
        <taxon>Malvoideae</taxon>
        <taxon>Gossypium</taxon>
    </lineage>
</organism>
<keyword evidence="2" id="KW-1185">Reference proteome</keyword>
<dbReference type="PANTHER" id="PTHR31672:SF13">
    <property type="entry name" value="F-BOX PROTEIN CPR30-LIKE"/>
    <property type="match status" value="1"/>
</dbReference>
<evidence type="ECO:0000313" key="3">
    <source>
        <dbReference type="RefSeq" id="XP_040947800.1"/>
    </source>
</evidence>
<dbReference type="PROSITE" id="PS50181">
    <property type="entry name" value="FBOX"/>
    <property type="match status" value="1"/>
</dbReference>
<dbReference type="SUPFAM" id="SSF81383">
    <property type="entry name" value="F-box domain"/>
    <property type="match status" value="1"/>
</dbReference>
<dbReference type="GeneID" id="107897379"/>
<name>A0ABM2ZYZ5_GOSHI</name>